<dbReference type="KEGG" id="sdyn:Mal52_46470"/>
<gene>
    <name evidence="1" type="ORF">Mal52_46470</name>
</gene>
<dbReference type="InterPro" id="IPR017850">
    <property type="entry name" value="Alkaline_phosphatase_core_sf"/>
</dbReference>
<dbReference type="Pfam" id="PF07394">
    <property type="entry name" value="DUF1501"/>
    <property type="match status" value="1"/>
</dbReference>
<dbReference type="AlphaFoldDB" id="A0A517ZUJ9"/>
<proteinExistence type="predicted"/>
<evidence type="ECO:0000313" key="1">
    <source>
        <dbReference type="EMBL" id="QDU46149.1"/>
    </source>
</evidence>
<evidence type="ECO:0000313" key="2">
    <source>
        <dbReference type="Proteomes" id="UP000319383"/>
    </source>
</evidence>
<accession>A0A517ZUJ9</accession>
<dbReference type="EMBL" id="CP036276">
    <property type="protein sequence ID" value="QDU46149.1"/>
    <property type="molecule type" value="Genomic_DNA"/>
</dbReference>
<organism evidence="1 2">
    <name type="scientific">Symmachiella dynata</name>
    <dbReference type="NCBI Taxonomy" id="2527995"/>
    <lineage>
        <taxon>Bacteria</taxon>
        <taxon>Pseudomonadati</taxon>
        <taxon>Planctomycetota</taxon>
        <taxon>Planctomycetia</taxon>
        <taxon>Planctomycetales</taxon>
        <taxon>Planctomycetaceae</taxon>
        <taxon>Symmachiella</taxon>
    </lineage>
</organism>
<dbReference type="PANTHER" id="PTHR43737:SF1">
    <property type="entry name" value="DUF1501 DOMAIN-CONTAINING PROTEIN"/>
    <property type="match status" value="1"/>
</dbReference>
<dbReference type="SUPFAM" id="SSF53649">
    <property type="entry name" value="Alkaline phosphatase-like"/>
    <property type="match status" value="1"/>
</dbReference>
<sequence>MLTIAGRAHSTGEFCDGVSRRDVLRIGSLAAMGTAGAWSLPDLLRAESLSGSKSPKSVIMIYLVGGPPHQDMFDLKPEAPKEIAGPWRPIATNVPGFEICEAFPRLATMADKLTVIRSLVGNQAGHDAIQVFNGHHPKNQKPSGGWPQFGTIVSKVQGPARPESPPFVSLCYTCTHGPYNEPGPGFLGAAHSPFRPMGETRHDMVLNGVTLDRLADRKSLLKGLDVIRREIDQTSTMEGLDAFTEQAMGLLTSSKLAEALDLSQEDPRTVERYGTGDPTIMIDSNGAPRVPQSLLLARRLIEAGVRVVTLNYSKWDWHGGRNTEGRADNSIFLREAEDFPIFDQCLSALVEDLNQRGLAEDCAVVVWGEFGRTPRISARVGRDHWPKVNCALMAGGAMQHGQVIGATDRIAGEAVARPVTFGEVYATLFRHLGIDTGQTTITDLNGRPQYLVEGEAQPMPELV</sequence>
<keyword evidence="2" id="KW-1185">Reference proteome</keyword>
<dbReference type="PANTHER" id="PTHR43737">
    <property type="entry name" value="BLL7424 PROTEIN"/>
    <property type="match status" value="1"/>
</dbReference>
<dbReference type="InterPro" id="IPR006311">
    <property type="entry name" value="TAT_signal"/>
</dbReference>
<dbReference type="RefSeq" id="WP_197534389.1">
    <property type="nucleotide sequence ID" value="NZ_CP036276.1"/>
</dbReference>
<dbReference type="Proteomes" id="UP000319383">
    <property type="component" value="Chromosome"/>
</dbReference>
<reference evidence="1 2" key="1">
    <citation type="submission" date="2019-02" db="EMBL/GenBank/DDBJ databases">
        <title>Deep-cultivation of Planctomycetes and their phenomic and genomic characterization uncovers novel biology.</title>
        <authorList>
            <person name="Wiegand S."/>
            <person name="Jogler M."/>
            <person name="Boedeker C."/>
            <person name="Pinto D."/>
            <person name="Vollmers J."/>
            <person name="Rivas-Marin E."/>
            <person name="Kohn T."/>
            <person name="Peeters S.H."/>
            <person name="Heuer A."/>
            <person name="Rast P."/>
            <person name="Oberbeckmann S."/>
            <person name="Bunk B."/>
            <person name="Jeske O."/>
            <person name="Meyerdierks A."/>
            <person name="Storesund J.E."/>
            <person name="Kallscheuer N."/>
            <person name="Luecker S."/>
            <person name="Lage O.M."/>
            <person name="Pohl T."/>
            <person name="Merkel B.J."/>
            <person name="Hornburger P."/>
            <person name="Mueller R.-W."/>
            <person name="Bruemmer F."/>
            <person name="Labrenz M."/>
            <person name="Spormann A.M."/>
            <person name="Op den Camp H."/>
            <person name="Overmann J."/>
            <person name="Amann R."/>
            <person name="Jetten M.S.M."/>
            <person name="Mascher T."/>
            <person name="Medema M.H."/>
            <person name="Devos D.P."/>
            <person name="Kaster A.-K."/>
            <person name="Ovreas L."/>
            <person name="Rohde M."/>
            <person name="Galperin M.Y."/>
            <person name="Jogler C."/>
        </authorList>
    </citation>
    <scope>NUCLEOTIDE SEQUENCE [LARGE SCALE GENOMIC DNA]</scope>
    <source>
        <strain evidence="1 2">Mal52</strain>
    </source>
</reference>
<protein>
    <recommendedName>
        <fullName evidence="3">DUF1501 domain-containing protein</fullName>
    </recommendedName>
</protein>
<dbReference type="InterPro" id="IPR010869">
    <property type="entry name" value="DUF1501"/>
</dbReference>
<evidence type="ECO:0008006" key="3">
    <source>
        <dbReference type="Google" id="ProtNLM"/>
    </source>
</evidence>
<dbReference type="PROSITE" id="PS51318">
    <property type="entry name" value="TAT"/>
    <property type="match status" value="1"/>
</dbReference>
<name>A0A517ZUJ9_9PLAN</name>